<feature type="domain" description="XAC0095-like" evidence="1">
    <location>
        <begin position="17"/>
        <end position="76"/>
    </location>
</feature>
<evidence type="ECO:0000313" key="2">
    <source>
        <dbReference type="EMBL" id="MUV15195.1"/>
    </source>
</evidence>
<organism evidence="2 3">
    <name type="scientific">Noviluteimonas gilva</name>
    <dbReference type="NCBI Taxonomy" id="2682097"/>
    <lineage>
        <taxon>Bacteria</taxon>
        <taxon>Pseudomonadati</taxon>
        <taxon>Pseudomonadota</taxon>
        <taxon>Gammaproteobacteria</taxon>
        <taxon>Lysobacterales</taxon>
        <taxon>Lysobacteraceae</taxon>
        <taxon>Noviluteimonas</taxon>
    </lineage>
</organism>
<dbReference type="NCBIfam" id="NF047335">
    <property type="entry name" value="T3SS_XAC0095"/>
    <property type="match status" value="1"/>
</dbReference>
<name>A0A7C9HNC6_9GAMM</name>
<evidence type="ECO:0000313" key="3">
    <source>
        <dbReference type="Proteomes" id="UP000479692"/>
    </source>
</evidence>
<sequence length="92" mass="10081">MSNVLKDPRTSTAVFGIPEPAHFSLVQIAYFMRLMAQLTKPGSNASDYEAILRPNSLGWCFSSLSKELDAILGAISDRAVTAAQPARRRKLN</sequence>
<dbReference type="AlphaFoldDB" id="A0A7C9HNC6"/>
<gene>
    <name evidence="2" type="ORF">GN331_13395</name>
</gene>
<reference evidence="2 3" key="1">
    <citation type="submission" date="2019-12" db="EMBL/GenBank/DDBJ databases">
        <authorList>
            <person name="Xu J."/>
        </authorList>
    </citation>
    <scope>NUCLEOTIDE SEQUENCE [LARGE SCALE GENOMIC DNA]</scope>
    <source>
        <strain evidence="2 3">HX-5-24</strain>
    </source>
</reference>
<dbReference type="RefSeq" id="WP_156642741.1">
    <property type="nucleotide sequence ID" value="NZ_WOXT01000004.1"/>
</dbReference>
<accession>A0A7C9HNC6</accession>
<proteinExistence type="predicted"/>
<dbReference type="InterPro" id="IPR058099">
    <property type="entry name" value="T3SS_XAC0095_dom"/>
</dbReference>
<dbReference type="EMBL" id="WOXT01000004">
    <property type="protein sequence ID" value="MUV15195.1"/>
    <property type="molecule type" value="Genomic_DNA"/>
</dbReference>
<dbReference type="Pfam" id="PF26642">
    <property type="entry name" value="XAC0095_dom"/>
    <property type="match status" value="1"/>
</dbReference>
<comment type="caution">
    <text evidence="2">The sequence shown here is derived from an EMBL/GenBank/DDBJ whole genome shotgun (WGS) entry which is preliminary data.</text>
</comment>
<dbReference type="Proteomes" id="UP000479692">
    <property type="component" value="Unassembled WGS sequence"/>
</dbReference>
<protein>
    <recommendedName>
        <fullName evidence="1">XAC0095-like domain-containing protein</fullName>
    </recommendedName>
</protein>
<keyword evidence="3" id="KW-1185">Reference proteome</keyword>
<evidence type="ECO:0000259" key="1">
    <source>
        <dbReference type="Pfam" id="PF26642"/>
    </source>
</evidence>